<dbReference type="InterPro" id="IPR050469">
    <property type="entry name" value="Diguanylate_Cyclase"/>
</dbReference>
<dbReference type="GO" id="GO:0043709">
    <property type="term" value="P:cell adhesion involved in single-species biofilm formation"/>
    <property type="evidence" value="ECO:0007669"/>
    <property type="project" value="TreeGrafter"/>
</dbReference>
<protein>
    <submittedName>
        <fullName evidence="3">Diguanylate cyclase with GAF sensor</fullName>
    </submittedName>
</protein>
<dbReference type="SUPFAM" id="SSF55781">
    <property type="entry name" value="GAF domain-like"/>
    <property type="match status" value="1"/>
</dbReference>
<dbReference type="eggNOG" id="COG3706">
    <property type="taxonomic scope" value="Bacteria"/>
</dbReference>
<dbReference type="eggNOG" id="COG2203">
    <property type="taxonomic scope" value="Bacteria"/>
</dbReference>
<dbReference type="Gene3D" id="3.30.70.270">
    <property type="match status" value="1"/>
</dbReference>
<feature type="transmembrane region" description="Helical" evidence="1">
    <location>
        <begin position="146"/>
        <end position="165"/>
    </location>
</feature>
<dbReference type="Gene3D" id="3.30.450.40">
    <property type="match status" value="1"/>
</dbReference>
<dbReference type="InterPro" id="IPR029016">
    <property type="entry name" value="GAF-like_dom_sf"/>
</dbReference>
<dbReference type="GO" id="GO:0052621">
    <property type="term" value="F:diguanylate cyclase activity"/>
    <property type="evidence" value="ECO:0007669"/>
    <property type="project" value="TreeGrafter"/>
</dbReference>
<dbReference type="SUPFAM" id="SSF55073">
    <property type="entry name" value="Nucleotide cyclase"/>
    <property type="match status" value="1"/>
</dbReference>
<keyword evidence="4" id="KW-1185">Reference proteome</keyword>
<sequence>MLPHKKYAYLIGALGFALLGVLVAVFGFKENLNINYIIFLLFMTMSELQTLKVNNSYLSVGFGFLYSAAFIFGPASAAIMKILSTLICQIYYKVKNGLDDSIEKTVFNAGQYMISFFCATQLYLLNKKSFINNNLTYEVVMQSTPILIYFLLNNLLVEYYIVLKHQKPMPKLIPKSLLMDLSTYLIAVPAGMAIVSVHNKHGFFETVLVLVIYLAVVYVYILYHNLIKTNNELTALYDMVTSIASTLDIETVMDIVLSYAQSIAPWDTVCLYVYQNGYLVPAIYEGFENEEFKYHKLKPDEQILGRNIFTSKGEIINNCHKKSKELKDISIGQDGTKSILAVQLTTNKKLIGGIVLTSKKNNIYTKKHLTLMNILASQAAVALTNAQLFDETSQMAITDGLTGLYNHTYIYSEMERQMRGINNAGGIFSLIIIDVDHFKVYNDMYGHIVGDIILKNLAEVLKKNVRDKDIIGRYGGEEFAIILPGIPSLEAMIIAERIRKIVEKTALATVENENIYITISAGIAAYPTNAASVEDLVDKADQAMLFGAKKEGRNRVVIFRQNISMET</sequence>
<reference evidence="4" key="1">
    <citation type="journal article" date="2013" name="Genome Announc.">
        <title>First genome sequence of a syntrophic acetate-oxidizing bacterium, Tepidanaerobacter acetatoxydans strain Re1.</title>
        <authorList>
            <person name="Manzoor S."/>
            <person name="Bongcam-Rudloff E."/>
            <person name="Schnurer A."/>
            <person name="Muller B."/>
        </authorList>
    </citation>
    <scope>NUCLEOTIDE SEQUENCE [LARGE SCALE GENOMIC DNA]</scope>
    <source>
        <strain evidence="4">Re1</strain>
    </source>
</reference>
<keyword evidence="1" id="KW-0812">Transmembrane</keyword>
<accession>F4LWV5</accession>
<feature type="transmembrane region" description="Helical" evidence="1">
    <location>
        <begin position="203"/>
        <end position="223"/>
    </location>
</feature>
<dbReference type="PANTHER" id="PTHR45138:SF9">
    <property type="entry name" value="DIGUANYLATE CYCLASE DGCM-RELATED"/>
    <property type="match status" value="1"/>
</dbReference>
<dbReference type="GO" id="GO:0005886">
    <property type="term" value="C:plasma membrane"/>
    <property type="evidence" value="ECO:0007669"/>
    <property type="project" value="TreeGrafter"/>
</dbReference>
<dbReference type="InterPro" id="IPR029787">
    <property type="entry name" value="Nucleotide_cyclase"/>
</dbReference>
<proteinExistence type="predicted"/>
<dbReference type="Proteomes" id="UP000010802">
    <property type="component" value="Chromosome"/>
</dbReference>
<dbReference type="CDD" id="cd01949">
    <property type="entry name" value="GGDEF"/>
    <property type="match status" value="1"/>
</dbReference>
<dbReference type="Pfam" id="PF13185">
    <property type="entry name" value="GAF_2"/>
    <property type="match status" value="1"/>
</dbReference>
<gene>
    <name evidence="3" type="ordered locus">TEPIRE1_1823</name>
</gene>
<dbReference type="Pfam" id="PF00990">
    <property type="entry name" value="GGDEF"/>
    <property type="match status" value="1"/>
</dbReference>
<dbReference type="OrthoDB" id="9783388at2"/>
<dbReference type="STRING" id="1209989.TepRe1_1691"/>
<evidence type="ECO:0000313" key="4">
    <source>
        <dbReference type="Proteomes" id="UP000010802"/>
    </source>
</evidence>
<organism evidence="3 4">
    <name type="scientific">Tepidanaerobacter acetatoxydans (strain DSM 21804 / JCM 16047 / Re1)</name>
    <dbReference type="NCBI Taxonomy" id="1209989"/>
    <lineage>
        <taxon>Bacteria</taxon>
        <taxon>Bacillati</taxon>
        <taxon>Bacillota</taxon>
        <taxon>Clostridia</taxon>
        <taxon>Thermosediminibacterales</taxon>
        <taxon>Tepidanaerobacteraceae</taxon>
        <taxon>Tepidanaerobacter</taxon>
    </lineage>
</organism>
<evidence type="ECO:0000259" key="2">
    <source>
        <dbReference type="PROSITE" id="PS50887"/>
    </source>
</evidence>
<dbReference type="KEGG" id="tae:TepiRe1_1823"/>
<feature type="transmembrane region" description="Helical" evidence="1">
    <location>
        <begin position="63"/>
        <end position="92"/>
    </location>
</feature>
<dbReference type="InterPro" id="IPR000160">
    <property type="entry name" value="GGDEF_dom"/>
</dbReference>
<name>F4LWV5_TEPAE</name>
<dbReference type="EMBL" id="HF563609">
    <property type="protein sequence ID" value="CDI40822.1"/>
    <property type="molecule type" value="Genomic_DNA"/>
</dbReference>
<dbReference type="KEGG" id="tep:TepRe1_1691"/>
<dbReference type="NCBIfam" id="TIGR00254">
    <property type="entry name" value="GGDEF"/>
    <property type="match status" value="1"/>
</dbReference>
<dbReference type="FunFam" id="3.30.70.270:FF:000001">
    <property type="entry name" value="Diguanylate cyclase domain protein"/>
    <property type="match status" value="1"/>
</dbReference>
<evidence type="ECO:0000313" key="3">
    <source>
        <dbReference type="EMBL" id="CDI40822.1"/>
    </source>
</evidence>
<dbReference type="PANTHER" id="PTHR45138">
    <property type="entry name" value="REGULATORY COMPONENTS OF SENSORY TRANSDUCTION SYSTEM"/>
    <property type="match status" value="1"/>
</dbReference>
<feature type="transmembrane region" description="Helical" evidence="1">
    <location>
        <begin position="177"/>
        <end position="197"/>
    </location>
</feature>
<feature type="transmembrane region" description="Helical" evidence="1">
    <location>
        <begin position="7"/>
        <end position="28"/>
    </location>
</feature>
<dbReference type="InterPro" id="IPR003018">
    <property type="entry name" value="GAF"/>
</dbReference>
<keyword evidence="1" id="KW-0472">Membrane</keyword>
<dbReference type="HOGENOM" id="CLU_032209_0_0_9"/>
<dbReference type="SMART" id="SM00065">
    <property type="entry name" value="GAF"/>
    <property type="match status" value="1"/>
</dbReference>
<dbReference type="RefSeq" id="WP_013778749.1">
    <property type="nucleotide sequence ID" value="NC_015519.1"/>
</dbReference>
<dbReference type="SMART" id="SM00267">
    <property type="entry name" value="GGDEF"/>
    <property type="match status" value="1"/>
</dbReference>
<dbReference type="PROSITE" id="PS50887">
    <property type="entry name" value="GGDEF"/>
    <property type="match status" value="1"/>
</dbReference>
<dbReference type="InterPro" id="IPR043128">
    <property type="entry name" value="Rev_trsase/Diguanyl_cyclase"/>
</dbReference>
<dbReference type="AlphaFoldDB" id="F4LWV5"/>
<feature type="domain" description="GGDEF" evidence="2">
    <location>
        <begin position="426"/>
        <end position="561"/>
    </location>
</feature>
<evidence type="ECO:0000256" key="1">
    <source>
        <dbReference type="SAM" id="Phobius"/>
    </source>
</evidence>
<feature type="transmembrane region" description="Helical" evidence="1">
    <location>
        <begin position="34"/>
        <end position="51"/>
    </location>
</feature>
<dbReference type="GO" id="GO:1902201">
    <property type="term" value="P:negative regulation of bacterial-type flagellum-dependent cell motility"/>
    <property type="evidence" value="ECO:0007669"/>
    <property type="project" value="TreeGrafter"/>
</dbReference>
<keyword evidence="1" id="KW-1133">Transmembrane helix</keyword>